<name>A0A0L8GHK3_OCTBM</name>
<accession>A0A0L8GHK3</accession>
<gene>
    <name evidence="1" type="ORF">OCBIM_22033469mg</name>
</gene>
<proteinExistence type="predicted"/>
<evidence type="ECO:0000313" key="1">
    <source>
        <dbReference type="EMBL" id="KOF76339.1"/>
    </source>
</evidence>
<dbReference type="AlphaFoldDB" id="A0A0L8GHK3"/>
<protein>
    <submittedName>
        <fullName evidence="1">Uncharacterized protein</fullName>
    </submittedName>
</protein>
<reference evidence="1" key="1">
    <citation type="submission" date="2015-07" db="EMBL/GenBank/DDBJ databases">
        <title>MeaNS - Measles Nucleotide Surveillance Program.</title>
        <authorList>
            <person name="Tran T."/>
            <person name="Druce J."/>
        </authorList>
    </citation>
    <scope>NUCLEOTIDE SEQUENCE</scope>
    <source>
        <strain evidence="1">UCB-OBI-ISO-001</strain>
        <tissue evidence="1">Gonad</tissue>
    </source>
</reference>
<dbReference type="EMBL" id="KQ421820">
    <property type="protein sequence ID" value="KOF76339.1"/>
    <property type="molecule type" value="Genomic_DNA"/>
</dbReference>
<sequence>MHKGRELEAINKLQRCKVSDITDLVFTVNIKTMNTDSRRHDDKGFMKNYMKLTDDYEGKKIFPIKLFRNYSLFVHIYIYDI</sequence>
<organism evidence="1">
    <name type="scientific">Octopus bimaculoides</name>
    <name type="common">California two-spotted octopus</name>
    <dbReference type="NCBI Taxonomy" id="37653"/>
    <lineage>
        <taxon>Eukaryota</taxon>
        <taxon>Metazoa</taxon>
        <taxon>Spiralia</taxon>
        <taxon>Lophotrochozoa</taxon>
        <taxon>Mollusca</taxon>
        <taxon>Cephalopoda</taxon>
        <taxon>Coleoidea</taxon>
        <taxon>Octopodiformes</taxon>
        <taxon>Octopoda</taxon>
        <taxon>Incirrata</taxon>
        <taxon>Octopodidae</taxon>
        <taxon>Octopus</taxon>
    </lineage>
</organism>